<evidence type="ECO:0000256" key="8">
    <source>
        <dbReference type="PIRNR" id="PIRNR006351"/>
    </source>
</evidence>
<dbReference type="InterPro" id="IPR004796">
    <property type="entry name" value="PTS_IIC_cello"/>
</dbReference>
<feature type="transmembrane region" description="Helical" evidence="9">
    <location>
        <begin position="106"/>
        <end position="125"/>
    </location>
</feature>
<dbReference type="RefSeq" id="WP_065391390.1">
    <property type="nucleotide sequence ID" value="NZ_CAWMQN010000082.1"/>
</dbReference>
<keyword evidence="3 8" id="KW-1003">Cell membrane</keyword>
<dbReference type="InterPro" id="IPR051088">
    <property type="entry name" value="PTS_Sugar-EIIC/EIIB"/>
</dbReference>
<keyword evidence="6 9" id="KW-1133">Transmembrane helix</keyword>
<feature type="domain" description="PTS EIIC type-3" evidence="10">
    <location>
        <begin position="11"/>
        <end position="412"/>
    </location>
</feature>
<gene>
    <name evidence="11" type="primary">licC</name>
    <name evidence="11" type="ORF">Phpb_03427</name>
</gene>
<dbReference type="GO" id="GO:0008982">
    <property type="term" value="F:protein-N(PI)-phosphohistidine-sugar phosphotransferase activity"/>
    <property type="evidence" value="ECO:0007669"/>
    <property type="project" value="UniProtKB-UniRule"/>
</dbReference>
<evidence type="ECO:0000256" key="9">
    <source>
        <dbReference type="SAM" id="Phobius"/>
    </source>
</evidence>
<comment type="caution">
    <text evidence="11">The sequence shown here is derived from an EMBL/GenBank/DDBJ whole genome shotgun (WGS) entry which is preliminary data.</text>
</comment>
<keyword evidence="12" id="KW-1185">Reference proteome</keyword>
<evidence type="ECO:0000313" key="11">
    <source>
        <dbReference type="EMBL" id="OCA53371.1"/>
    </source>
</evidence>
<reference evidence="12" key="1">
    <citation type="submission" date="2015-11" db="EMBL/GenBank/DDBJ databases">
        <authorList>
            <person name="Tobias N.J."/>
            <person name="Mishra B."/>
            <person name="Gupta D.K."/>
            <person name="Thines M."/>
            <person name="Stinear T.P."/>
            <person name="Bode H.B."/>
        </authorList>
    </citation>
    <scope>NUCLEOTIDE SEQUENCE [LARGE SCALE GENOMIC DNA]</scope>
    <source>
        <strain evidence="12">PB45.5</strain>
    </source>
</reference>
<evidence type="ECO:0000256" key="7">
    <source>
        <dbReference type="ARBA" id="ARBA00023136"/>
    </source>
</evidence>
<evidence type="ECO:0000313" key="12">
    <source>
        <dbReference type="Proteomes" id="UP000092665"/>
    </source>
</evidence>
<dbReference type="GO" id="GO:0009401">
    <property type="term" value="P:phosphoenolpyruvate-dependent sugar phosphotransferase system"/>
    <property type="evidence" value="ECO:0007669"/>
    <property type="project" value="InterPro"/>
</dbReference>
<keyword evidence="2 8" id="KW-0813">Transport</keyword>
<name>A0A1B8YDZ2_9GAMM</name>
<evidence type="ECO:0000256" key="1">
    <source>
        <dbReference type="ARBA" id="ARBA00004651"/>
    </source>
</evidence>
<dbReference type="PANTHER" id="PTHR33989">
    <property type="match status" value="1"/>
</dbReference>
<dbReference type="InterPro" id="IPR003352">
    <property type="entry name" value="PTS_EIIC"/>
</dbReference>
<dbReference type="Proteomes" id="UP000092665">
    <property type="component" value="Unassembled WGS sequence"/>
</dbReference>
<feature type="transmembrane region" description="Helical" evidence="9">
    <location>
        <begin position="181"/>
        <end position="201"/>
    </location>
</feature>
<sequence length="442" mass="48577">MSLYTSFTRVLESYIIPIAGRIGNQRHIIAMRDGFISAMPFLIIGSMMLIVANPPFDLQTASSFGQAWLSFAKTHWVTITMPYFMTMGLMSVFVSVGTAYSLAKSYGLDGLTSALLSLMAFLLAAAPQIENKIALDFLGGTGVFTALICAIWSVELTRLLKKYNITIRMPTQVPPAIARSFELLYPVIGILLTVYPASLLLQSEFNLLIPAAIMQIFHPLISVGDTLPAIILALLIANLLWFAGIHGANIVTGLMAPIFMANIATNATLMAQDIATTQIFTDPYWSFYICIGGSGSTLVLAFLYLRSRSIHLRTIGKLSVVPSMFNINEPLLFGSPIVMNPTLFIPLLVVPLVNAVLSYSTLHLGLVHKMVALSPWTAPAPFGAMISAAWDYRAAVLVFILMIIDLFIWYPFFKIYEKQLVNEENKQRENTASTGVETQSQP</sequence>
<dbReference type="InterPro" id="IPR004501">
    <property type="entry name" value="PTS_EIIC_3"/>
</dbReference>
<evidence type="ECO:0000256" key="2">
    <source>
        <dbReference type="ARBA" id="ARBA00022448"/>
    </source>
</evidence>
<evidence type="ECO:0000259" key="10">
    <source>
        <dbReference type="PROSITE" id="PS51105"/>
    </source>
</evidence>
<dbReference type="PIRSF" id="PIRSF006351">
    <property type="entry name" value="PTS_EIIC-Cellobiose"/>
    <property type="match status" value="1"/>
</dbReference>
<dbReference type="NCBIfam" id="TIGR00410">
    <property type="entry name" value="lacE"/>
    <property type="match status" value="1"/>
</dbReference>
<evidence type="ECO:0000256" key="5">
    <source>
        <dbReference type="ARBA" id="ARBA00022692"/>
    </source>
</evidence>
<protein>
    <recommendedName>
        <fullName evidence="8">Permease IIC component</fullName>
    </recommendedName>
</protein>
<dbReference type="EMBL" id="LOIC01000082">
    <property type="protein sequence ID" value="OCA53371.1"/>
    <property type="molecule type" value="Genomic_DNA"/>
</dbReference>
<keyword evidence="4 8" id="KW-0762">Sugar transport</keyword>
<evidence type="ECO:0000256" key="4">
    <source>
        <dbReference type="ARBA" id="ARBA00022597"/>
    </source>
</evidence>
<proteinExistence type="predicted"/>
<dbReference type="Pfam" id="PF02378">
    <property type="entry name" value="PTS_EIIC"/>
    <property type="match status" value="1"/>
</dbReference>
<keyword evidence="5 9" id="KW-0812">Transmembrane</keyword>
<feature type="transmembrane region" description="Helical" evidence="9">
    <location>
        <begin position="392"/>
        <end position="413"/>
    </location>
</feature>
<dbReference type="PATRIC" id="fig|29488.15.peg.3773"/>
<feature type="transmembrane region" description="Helical" evidence="9">
    <location>
        <begin position="239"/>
        <end position="264"/>
    </location>
</feature>
<feature type="transmembrane region" description="Helical" evidence="9">
    <location>
        <begin position="284"/>
        <end position="305"/>
    </location>
</feature>
<dbReference type="AlphaFoldDB" id="A0A1B8YDZ2"/>
<dbReference type="GO" id="GO:0005886">
    <property type="term" value="C:plasma membrane"/>
    <property type="evidence" value="ECO:0007669"/>
    <property type="project" value="UniProtKB-SubCell"/>
</dbReference>
<evidence type="ECO:0000256" key="6">
    <source>
        <dbReference type="ARBA" id="ARBA00022989"/>
    </source>
</evidence>
<dbReference type="PANTHER" id="PTHR33989:SF4">
    <property type="entry name" value="PTS SYSTEM N,N'-DIACETYLCHITOBIOSE-SPECIFIC EIIC COMPONENT"/>
    <property type="match status" value="1"/>
</dbReference>
<feature type="transmembrane region" description="Helical" evidence="9">
    <location>
        <begin position="207"/>
        <end position="232"/>
    </location>
</feature>
<comment type="subcellular location">
    <subcellularLocation>
        <location evidence="1">Cell membrane</location>
        <topology evidence="1">Multi-pass membrane protein</topology>
    </subcellularLocation>
</comment>
<comment type="function">
    <text evidence="8">The phosphoenolpyruvate-dependent sugar phosphotransferase system (PTS), a major carbohydrate active -transport system, catalyzes the phosphorylation of incoming sugar substrates concomitant with their translocation across the cell membrane.</text>
</comment>
<organism evidence="11 12">
    <name type="scientific">Photorhabdus namnaonensis</name>
    <dbReference type="NCBI Taxonomy" id="1851568"/>
    <lineage>
        <taxon>Bacteria</taxon>
        <taxon>Pseudomonadati</taxon>
        <taxon>Pseudomonadota</taxon>
        <taxon>Gammaproteobacteria</taxon>
        <taxon>Enterobacterales</taxon>
        <taxon>Morganellaceae</taxon>
        <taxon>Photorhabdus</taxon>
    </lineage>
</organism>
<keyword evidence="7 8" id="KW-0472">Membrane</keyword>
<feature type="transmembrane region" description="Helical" evidence="9">
    <location>
        <begin position="137"/>
        <end position="160"/>
    </location>
</feature>
<accession>A0A1B8YDZ2</accession>
<feature type="transmembrane region" description="Helical" evidence="9">
    <location>
        <begin position="35"/>
        <end position="56"/>
    </location>
</feature>
<feature type="transmembrane region" description="Helical" evidence="9">
    <location>
        <begin position="76"/>
        <end position="94"/>
    </location>
</feature>
<evidence type="ECO:0000256" key="3">
    <source>
        <dbReference type="ARBA" id="ARBA00022475"/>
    </source>
</evidence>
<dbReference type="PROSITE" id="PS51105">
    <property type="entry name" value="PTS_EIIC_TYPE_3"/>
    <property type="match status" value="1"/>
</dbReference>